<keyword evidence="2" id="KW-0808">Transferase</keyword>
<dbReference type="InterPro" id="IPR016461">
    <property type="entry name" value="COMT-like"/>
</dbReference>
<reference evidence="6 7" key="1">
    <citation type="submission" date="2018-03" db="EMBL/GenBank/DDBJ databases">
        <title>Genome sequence of the symbiotic type strain Mesorhizobium helmanticense CSLC115NT isolated from Lotus corniculatus nodules.</title>
        <authorList>
            <person name="Sannazzaro A.I."/>
            <person name="Torres Tejerizo G.A."/>
            <person name="Dip D."/>
            <person name="Caballero M."/>
            <person name="Pistorio M."/>
            <person name="Estrella M.J."/>
        </authorList>
    </citation>
    <scope>NUCLEOTIDE SEQUENCE [LARGE SCALE GENOMIC DNA]</scope>
    <source>
        <strain evidence="6 7">CSLC115N</strain>
    </source>
</reference>
<proteinExistence type="predicted"/>
<dbReference type="AlphaFoldDB" id="A0A2T4ILX9"/>
<dbReference type="GO" id="GO:0032259">
    <property type="term" value="P:methylation"/>
    <property type="evidence" value="ECO:0007669"/>
    <property type="project" value="UniProtKB-KW"/>
</dbReference>
<dbReference type="InterPro" id="IPR001077">
    <property type="entry name" value="COMT_C"/>
</dbReference>
<dbReference type="Gene3D" id="3.40.50.150">
    <property type="entry name" value="Vaccinia Virus protein VP39"/>
    <property type="match status" value="1"/>
</dbReference>
<dbReference type="Proteomes" id="UP000240259">
    <property type="component" value="Unassembled WGS sequence"/>
</dbReference>
<dbReference type="PIRSF" id="PIRSF005739">
    <property type="entry name" value="O-mtase"/>
    <property type="match status" value="1"/>
</dbReference>
<name>A0A2T4ILX9_9HYPH</name>
<keyword evidence="7" id="KW-1185">Reference proteome</keyword>
<evidence type="ECO:0000256" key="2">
    <source>
        <dbReference type="ARBA" id="ARBA00022679"/>
    </source>
</evidence>
<dbReference type="PANTHER" id="PTHR43712:SF2">
    <property type="entry name" value="O-METHYLTRANSFERASE CICE"/>
    <property type="match status" value="1"/>
</dbReference>
<dbReference type="InterPro" id="IPR036390">
    <property type="entry name" value="WH_DNA-bd_sf"/>
</dbReference>
<keyword evidence="3" id="KW-0949">S-adenosyl-L-methionine</keyword>
<evidence type="ECO:0000259" key="5">
    <source>
        <dbReference type="Pfam" id="PF00891"/>
    </source>
</evidence>
<comment type="caution">
    <text evidence="6">The sequence shown here is derived from an EMBL/GenBank/DDBJ whole genome shotgun (WGS) entry which is preliminary data.</text>
</comment>
<evidence type="ECO:0000313" key="7">
    <source>
        <dbReference type="Proteomes" id="UP000240259"/>
    </source>
</evidence>
<feature type="active site" description="Proton acceptor" evidence="4">
    <location>
        <position position="249"/>
    </location>
</feature>
<dbReference type="Gene3D" id="1.10.10.10">
    <property type="entry name" value="Winged helix-like DNA-binding domain superfamily/Winged helix DNA-binding domain"/>
    <property type="match status" value="1"/>
</dbReference>
<dbReference type="GO" id="GO:0008171">
    <property type="term" value="F:O-methyltransferase activity"/>
    <property type="evidence" value="ECO:0007669"/>
    <property type="project" value="InterPro"/>
</dbReference>
<dbReference type="PROSITE" id="PS51683">
    <property type="entry name" value="SAM_OMT_II"/>
    <property type="match status" value="1"/>
</dbReference>
<dbReference type="SUPFAM" id="SSF46785">
    <property type="entry name" value="Winged helix' DNA-binding domain"/>
    <property type="match status" value="1"/>
</dbReference>
<protein>
    <recommendedName>
        <fullName evidence="5">O-methyltransferase C-terminal domain-containing protein</fullName>
    </recommendedName>
</protein>
<evidence type="ECO:0000256" key="4">
    <source>
        <dbReference type="PIRSR" id="PIRSR005739-1"/>
    </source>
</evidence>
<keyword evidence="1" id="KW-0489">Methyltransferase</keyword>
<dbReference type="InterPro" id="IPR029063">
    <property type="entry name" value="SAM-dependent_MTases_sf"/>
</dbReference>
<evidence type="ECO:0000313" key="6">
    <source>
        <dbReference type="EMBL" id="PTE06651.1"/>
    </source>
</evidence>
<dbReference type="RefSeq" id="WP_107652723.1">
    <property type="nucleotide sequence ID" value="NZ_PZJX01000060.1"/>
</dbReference>
<dbReference type="EMBL" id="PZJX01000060">
    <property type="protein sequence ID" value="PTE06651.1"/>
    <property type="molecule type" value="Genomic_DNA"/>
</dbReference>
<accession>A0A2T4ILX9</accession>
<organism evidence="6 7">
    <name type="scientific">Mesorhizobium helmanticense</name>
    <dbReference type="NCBI Taxonomy" id="1776423"/>
    <lineage>
        <taxon>Bacteria</taxon>
        <taxon>Pseudomonadati</taxon>
        <taxon>Pseudomonadota</taxon>
        <taxon>Alphaproteobacteria</taxon>
        <taxon>Hyphomicrobiales</taxon>
        <taxon>Phyllobacteriaceae</taxon>
        <taxon>Mesorhizobium</taxon>
    </lineage>
</organism>
<dbReference type="Pfam" id="PF00891">
    <property type="entry name" value="Methyltransf_2"/>
    <property type="match status" value="1"/>
</dbReference>
<feature type="domain" description="O-methyltransferase C-terminal" evidence="5">
    <location>
        <begin position="114"/>
        <end position="320"/>
    </location>
</feature>
<evidence type="ECO:0000256" key="1">
    <source>
        <dbReference type="ARBA" id="ARBA00022603"/>
    </source>
</evidence>
<sequence>MQNYLSQSARRPETRLLAAISGLWMSRLVGFAAKLGLFEAIAVGSGRVPEIARENNLAEDALLRAFEGLATLGLLRSNDGCFSLTEDGRLMLPGAHGGLNHMAALWHELFDGAWAEFETTIRTGEPGFTIRHGEPIFARVGRDAATAAHFDGAMRGLSQLIAKDASAAIIKRMRGAGHASLCDVGGGSGFLISNIAEEYPEIDCLLFDLPQVIDACRAAVQAQGVIACSGSFFQSVPQADAHVLSNVLHDWPDDKAIEILRNVRRGEDHRATLFLLEMMLGGDSEPLLARSTDLNMLVLTGGRERTRLEFDTLLAKAGYSVVSVEPVSDFSCLLIAVPQGKI</sequence>
<dbReference type="SUPFAM" id="SSF53335">
    <property type="entry name" value="S-adenosyl-L-methionine-dependent methyltransferases"/>
    <property type="match status" value="1"/>
</dbReference>
<dbReference type="OrthoDB" id="9766840at2"/>
<evidence type="ECO:0000256" key="3">
    <source>
        <dbReference type="ARBA" id="ARBA00022691"/>
    </source>
</evidence>
<dbReference type="InterPro" id="IPR036388">
    <property type="entry name" value="WH-like_DNA-bd_sf"/>
</dbReference>
<dbReference type="PANTHER" id="PTHR43712">
    <property type="entry name" value="PUTATIVE (AFU_ORTHOLOGUE AFUA_4G14580)-RELATED"/>
    <property type="match status" value="1"/>
</dbReference>
<gene>
    <name evidence="6" type="ORF">C9427_30455</name>
</gene>